<name>A0A4R9K8W8_9LEPT</name>
<proteinExistence type="predicted"/>
<protein>
    <submittedName>
        <fullName evidence="1">Uncharacterized protein</fullName>
    </submittedName>
</protein>
<comment type="caution">
    <text evidence="1">The sequence shown here is derived from an EMBL/GenBank/DDBJ whole genome shotgun (WGS) entry which is preliminary data.</text>
</comment>
<dbReference type="RefSeq" id="WP_135649562.1">
    <property type="nucleotide sequence ID" value="NZ_RQGF01000027.1"/>
</dbReference>
<evidence type="ECO:0000313" key="1">
    <source>
        <dbReference type="EMBL" id="TGL61158.1"/>
    </source>
</evidence>
<evidence type="ECO:0000313" key="2">
    <source>
        <dbReference type="Proteomes" id="UP000297762"/>
    </source>
</evidence>
<accession>A0A4R9K8W8</accession>
<organism evidence="1 2">
    <name type="scientific">Leptospira sarikeiensis</name>
    <dbReference type="NCBI Taxonomy" id="2484943"/>
    <lineage>
        <taxon>Bacteria</taxon>
        <taxon>Pseudomonadati</taxon>
        <taxon>Spirochaetota</taxon>
        <taxon>Spirochaetia</taxon>
        <taxon>Leptospirales</taxon>
        <taxon>Leptospiraceae</taxon>
        <taxon>Leptospira</taxon>
    </lineage>
</organism>
<keyword evidence="2" id="KW-1185">Reference proteome</keyword>
<dbReference type="AlphaFoldDB" id="A0A4R9K8W8"/>
<sequence length="245" mass="28445">MISKVKNLINILNTNKPIIEVINSLVLSTVVIVTSVRSCQMYERQAKAAEVQIRPSITVRHSYDYNEKNRDIETDSLIISNTRGDVLNIDSTAISFIRYEITKGRNVTNYFLPIIYYGISAHTGNSKGDLIKHFDLNNHLLFGILYRTEVLQHPKDLFTKLELYTYLKLNYVDESREKNEIFFLIRPGEIIPVKEEDFVSCKEYLNNLTFPQHISKLNYLMLVSDISSGILKPDNEKECKFDRRN</sequence>
<dbReference type="Proteomes" id="UP000297762">
    <property type="component" value="Unassembled WGS sequence"/>
</dbReference>
<dbReference type="EMBL" id="RQGF01000027">
    <property type="protein sequence ID" value="TGL61158.1"/>
    <property type="molecule type" value="Genomic_DNA"/>
</dbReference>
<gene>
    <name evidence="1" type="ORF">EHQ64_11095</name>
</gene>
<reference evidence="1" key="1">
    <citation type="journal article" date="2019" name="PLoS Negl. Trop. Dis.">
        <title>Revisiting the worldwide diversity of Leptospira species in the environment.</title>
        <authorList>
            <person name="Vincent A.T."/>
            <person name="Schiettekatte O."/>
            <person name="Bourhy P."/>
            <person name="Veyrier F.J."/>
            <person name="Picardeau M."/>
        </authorList>
    </citation>
    <scope>NUCLEOTIDE SEQUENCE [LARGE SCALE GENOMIC DNA]</scope>
    <source>
        <strain evidence="1">201702455</strain>
    </source>
</reference>